<organism evidence="2 3">
    <name type="scientific">Ancylobacter novellus</name>
    <name type="common">Thiobacillus novellus</name>
    <dbReference type="NCBI Taxonomy" id="921"/>
    <lineage>
        <taxon>Bacteria</taxon>
        <taxon>Pseudomonadati</taxon>
        <taxon>Pseudomonadota</taxon>
        <taxon>Alphaproteobacteria</taxon>
        <taxon>Hyphomicrobiales</taxon>
        <taxon>Xanthobacteraceae</taxon>
        <taxon>Ancylobacter</taxon>
    </lineage>
</organism>
<reference evidence="2 3" key="1">
    <citation type="submission" date="2017-08" db="EMBL/GenBank/DDBJ databases">
        <title>Infants hospitalized years apart are colonized by the same room-sourced microbial strains.</title>
        <authorList>
            <person name="Brooks B."/>
            <person name="Olm M.R."/>
            <person name="Firek B.A."/>
            <person name="Baker R."/>
            <person name="Thomas B.C."/>
            <person name="Morowitz M.J."/>
            <person name="Banfield J.F."/>
        </authorList>
    </citation>
    <scope>NUCLEOTIDE SEQUENCE [LARGE SCALE GENOMIC DNA]</scope>
    <source>
        <strain evidence="2">S2_005_001_R2_27</strain>
    </source>
</reference>
<proteinExistence type="predicted"/>
<evidence type="ECO:0000256" key="1">
    <source>
        <dbReference type="SAM" id="SignalP"/>
    </source>
</evidence>
<keyword evidence="1" id="KW-0732">Signal</keyword>
<gene>
    <name evidence="2" type="ORF">DI549_05405</name>
</gene>
<sequence>MRRRRGRGEALCLAVVLALGSPAAAQVGTGGITGTINDDGLNPLLNPTPFSGHRAIRDYLRGALPPGWWAGEPEFRLDSYSVAVHVPDGWQGNPGAAMIKLCPPRESVLWQHLAKIELVPVYRSIRRAGTICRR</sequence>
<evidence type="ECO:0000313" key="3">
    <source>
        <dbReference type="Proteomes" id="UP000248887"/>
    </source>
</evidence>
<accession>A0A2W5RBV1</accession>
<feature type="signal peptide" evidence="1">
    <location>
        <begin position="1"/>
        <end position="25"/>
    </location>
</feature>
<protein>
    <submittedName>
        <fullName evidence="2">Uncharacterized protein</fullName>
    </submittedName>
</protein>
<dbReference type="AlphaFoldDB" id="A0A2W5RBV1"/>
<evidence type="ECO:0000313" key="2">
    <source>
        <dbReference type="EMBL" id="PZQ84315.1"/>
    </source>
</evidence>
<feature type="chain" id="PRO_5015981270" evidence="1">
    <location>
        <begin position="26"/>
        <end position="134"/>
    </location>
</feature>
<comment type="caution">
    <text evidence="2">The sequence shown here is derived from an EMBL/GenBank/DDBJ whole genome shotgun (WGS) entry which is preliminary data.</text>
</comment>
<dbReference type="Proteomes" id="UP000248887">
    <property type="component" value="Unassembled WGS sequence"/>
</dbReference>
<name>A0A2W5RBV1_ANCNO</name>
<dbReference type="EMBL" id="QFQD01000011">
    <property type="protein sequence ID" value="PZQ84315.1"/>
    <property type="molecule type" value="Genomic_DNA"/>
</dbReference>